<evidence type="ECO:0000256" key="7">
    <source>
        <dbReference type="SAM" id="Phobius"/>
    </source>
</evidence>
<keyword evidence="4 7" id="KW-0812">Transmembrane</keyword>
<feature type="transmembrane region" description="Helical" evidence="7">
    <location>
        <begin position="44"/>
        <end position="64"/>
    </location>
</feature>
<dbReference type="Proteomes" id="UP001301869">
    <property type="component" value="Chromosome"/>
</dbReference>
<accession>A0ABY9YZ77</accession>
<evidence type="ECO:0000256" key="2">
    <source>
        <dbReference type="ARBA" id="ARBA00022475"/>
    </source>
</evidence>
<evidence type="ECO:0000256" key="3">
    <source>
        <dbReference type="ARBA" id="ARBA00022679"/>
    </source>
</evidence>
<evidence type="ECO:0000256" key="5">
    <source>
        <dbReference type="ARBA" id="ARBA00022989"/>
    </source>
</evidence>
<dbReference type="PANTHER" id="PTHR22926">
    <property type="entry name" value="PHOSPHO-N-ACETYLMURAMOYL-PENTAPEPTIDE-TRANSFERASE"/>
    <property type="match status" value="1"/>
</dbReference>
<feature type="transmembrane region" description="Helical" evidence="7">
    <location>
        <begin position="129"/>
        <end position="147"/>
    </location>
</feature>
<keyword evidence="9" id="KW-1185">Reference proteome</keyword>
<evidence type="ECO:0000313" key="9">
    <source>
        <dbReference type="Proteomes" id="UP001301869"/>
    </source>
</evidence>
<feature type="transmembrane region" description="Helical" evidence="7">
    <location>
        <begin position="482"/>
        <end position="499"/>
    </location>
</feature>
<dbReference type="PANTHER" id="PTHR22926:SF3">
    <property type="entry name" value="UNDECAPRENYL-PHOSPHATE ALPHA-N-ACETYLGLUCOSAMINYL 1-PHOSPHATE TRANSFERASE"/>
    <property type="match status" value="1"/>
</dbReference>
<keyword evidence="3" id="KW-0808">Transferase</keyword>
<feature type="transmembrane region" description="Helical" evidence="7">
    <location>
        <begin position="183"/>
        <end position="200"/>
    </location>
</feature>
<keyword evidence="5 7" id="KW-1133">Transmembrane helix</keyword>
<evidence type="ECO:0000256" key="4">
    <source>
        <dbReference type="ARBA" id="ARBA00022692"/>
    </source>
</evidence>
<feature type="transmembrane region" description="Helical" evidence="7">
    <location>
        <begin position="319"/>
        <end position="337"/>
    </location>
</feature>
<keyword evidence="2" id="KW-1003">Cell membrane</keyword>
<gene>
    <name evidence="8" type="ORF">P1P91_00230</name>
</gene>
<feature type="transmembrane region" description="Helical" evidence="7">
    <location>
        <begin position="6"/>
        <end position="32"/>
    </location>
</feature>
<feature type="transmembrane region" description="Helical" evidence="7">
    <location>
        <begin position="704"/>
        <end position="728"/>
    </location>
</feature>
<feature type="transmembrane region" description="Helical" evidence="7">
    <location>
        <begin position="519"/>
        <end position="540"/>
    </location>
</feature>
<feature type="transmembrane region" description="Helical" evidence="7">
    <location>
        <begin position="425"/>
        <end position="444"/>
    </location>
</feature>
<evidence type="ECO:0000256" key="6">
    <source>
        <dbReference type="ARBA" id="ARBA00023136"/>
    </source>
</evidence>
<feature type="transmembrane region" description="Helical" evidence="7">
    <location>
        <begin position="70"/>
        <end position="87"/>
    </location>
</feature>
<dbReference type="Pfam" id="PF00953">
    <property type="entry name" value="Glycos_transf_4"/>
    <property type="match status" value="1"/>
</dbReference>
<dbReference type="InterPro" id="IPR000715">
    <property type="entry name" value="Glycosyl_transferase_4"/>
</dbReference>
<feature type="transmembrane region" description="Helical" evidence="7">
    <location>
        <begin position="740"/>
        <end position="763"/>
    </location>
</feature>
<feature type="transmembrane region" description="Helical" evidence="7">
    <location>
        <begin position="99"/>
        <end position="117"/>
    </location>
</feature>
<feature type="transmembrane region" description="Helical" evidence="7">
    <location>
        <begin position="603"/>
        <end position="622"/>
    </location>
</feature>
<feature type="transmembrane region" description="Helical" evidence="7">
    <location>
        <begin position="456"/>
        <end position="475"/>
    </location>
</feature>
<organism evidence="8 9">
    <name type="scientific">Halomonas piscis</name>
    <dbReference type="NCBI Taxonomy" id="3031727"/>
    <lineage>
        <taxon>Bacteria</taxon>
        <taxon>Pseudomonadati</taxon>
        <taxon>Pseudomonadota</taxon>
        <taxon>Gammaproteobacteria</taxon>
        <taxon>Oceanospirillales</taxon>
        <taxon>Halomonadaceae</taxon>
        <taxon>Halomonas</taxon>
    </lineage>
</organism>
<protein>
    <submittedName>
        <fullName evidence="8">MraY family glycosyltransferase</fullName>
    </submittedName>
</protein>
<feature type="transmembrane region" description="Helical" evidence="7">
    <location>
        <begin position="552"/>
        <end position="571"/>
    </location>
</feature>
<proteinExistence type="predicted"/>
<dbReference type="RefSeq" id="WP_311883724.1">
    <property type="nucleotide sequence ID" value="NZ_CP119391.1"/>
</dbReference>
<reference evidence="8 9" key="1">
    <citation type="submission" date="2023-03" db="EMBL/GenBank/DDBJ databases">
        <title>Halomonas sp. nov., isolated from Korean tranditional fermented seafood 'Jeotgal'.</title>
        <authorList>
            <person name="Kim B."/>
            <person name="Shin N.-R."/>
        </authorList>
    </citation>
    <scope>NUCLEOTIDE SEQUENCE [LARGE SCALE GENOMIC DNA]</scope>
    <source>
        <strain evidence="8 9">SG2L-4</strain>
    </source>
</reference>
<feature type="transmembrane region" description="Helical" evidence="7">
    <location>
        <begin position="386"/>
        <end position="413"/>
    </location>
</feature>
<sequence length="806" mass="85820">MAVTPLLPLLALGLSALFIVLLRQPAIAFGLADAPGGRKQHQGTVPLTGGLGVFAGFLLVQPLLSVPVSPLLPLYAGMLLLLACGVVDDARDMRSTVKLGVQLGAAALMALWGRLTLEHLGSFPLLGDVRLSWLAVPVTIVAVAGLINAINMMDGVDGLAGGSALSVLGWLAFVAALQSQLSLLAVIVTLASALAGFLLFNLRHPWRRKASVFMGDAGSMALGFAIAWFVVALSQSSRAVLSPVAYLWVVALPVMDTLSLMVRRLSKGRSPFSADRDHLHHIFLRAGFTPGQTTMILMLLVAALGGAGVSLSLAGVPDVLLLAGLLLVFLLHGLFVARAWRTSKALRRLHRATVGRAALHAGAQIVRLRRTRRVGGGRRQAALTGLYLMAFGLGVNLWLVFIGGALATVAAMLASPLFWRDLLRLRLFWISLGLSLYLLLRGMMGAGLEVSSREPLWWGLLAITGLASLPLSWWLAQCRLHWGWLILTTLVGGGFGFMRRADWSLLKQAQFSQPEAWGVPSQTGFMASVGLVMVLAMLLASLQRLGTGWRPSAQLLLTSLAAVLSMIVLMGTGYTTAWLAAAAGGSVYVVATTVLGRHQGYRLGRLGVVALLALLLLGTVSHDWLLPTASPLTQRLVEPLQAIGLGLNGAFDEARALSPGIVERMRLWVQAWQVFQEHWLLGTGHLAPLSEEGTLAGYRDYASLLASVATGLGLVGLVGFTAVVVLPLKALAWACLNRHWHAMWGLGILSCGVTVLVLCLLAMPLYHAGATGFIVLLIAAAQIASFQRDWARRQRASGKGVMPYPA</sequence>
<dbReference type="CDD" id="cd06853">
    <property type="entry name" value="GT_WecA_like"/>
    <property type="match status" value="1"/>
</dbReference>
<dbReference type="EMBL" id="CP119391">
    <property type="protein sequence ID" value="WNK20161.1"/>
    <property type="molecule type" value="Genomic_DNA"/>
</dbReference>
<evidence type="ECO:0000313" key="8">
    <source>
        <dbReference type="EMBL" id="WNK20161.1"/>
    </source>
</evidence>
<name>A0ABY9YZ77_9GAMM</name>
<keyword evidence="6 7" id="KW-0472">Membrane</keyword>
<feature type="transmembrane region" description="Helical" evidence="7">
    <location>
        <begin position="282"/>
        <end position="307"/>
    </location>
</feature>
<feature type="transmembrane region" description="Helical" evidence="7">
    <location>
        <begin position="245"/>
        <end position="262"/>
    </location>
</feature>
<comment type="subcellular location">
    <subcellularLocation>
        <location evidence="1">Cell membrane</location>
        <topology evidence="1">Multi-pass membrane protein</topology>
    </subcellularLocation>
</comment>
<evidence type="ECO:0000256" key="1">
    <source>
        <dbReference type="ARBA" id="ARBA00004651"/>
    </source>
</evidence>
<feature type="transmembrane region" description="Helical" evidence="7">
    <location>
        <begin position="769"/>
        <end position="786"/>
    </location>
</feature>
<feature type="transmembrane region" description="Helical" evidence="7">
    <location>
        <begin position="212"/>
        <end position="233"/>
    </location>
</feature>
<feature type="transmembrane region" description="Helical" evidence="7">
    <location>
        <begin position="159"/>
        <end position="177"/>
    </location>
</feature>